<dbReference type="EMBL" id="JBHTJM010000009">
    <property type="protein sequence ID" value="MFD0964703.1"/>
    <property type="molecule type" value="Genomic_DNA"/>
</dbReference>
<accession>A0ABW3I4L8</accession>
<feature type="domain" description="T6SS immunity protein Tdi1 C-terminal" evidence="1">
    <location>
        <begin position="53"/>
        <end position="125"/>
    </location>
</feature>
<evidence type="ECO:0000259" key="1">
    <source>
        <dbReference type="Pfam" id="PF08906"/>
    </source>
</evidence>
<protein>
    <submittedName>
        <fullName evidence="2">T6SS immunity protein Tdi1 domain-containing protein</fullName>
    </submittedName>
</protein>
<name>A0ABW3I4L8_9FLAO</name>
<dbReference type="RefSeq" id="WP_377716243.1">
    <property type="nucleotide sequence ID" value="NZ_JBHTJM010000009.1"/>
</dbReference>
<proteinExistence type="predicted"/>
<dbReference type="Proteomes" id="UP001596997">
    <property type="component" value="Unassembled WGS sequence"/>
</dbReference>
<gene>
    <name evidence="2" type="ORF">ACFQ1O_11870</name>
</gene>
<organism evidence="2 3">
    <name type="scientific">Pseudofulvibacter geojedonensis</name>
    <dbReference type="NCBI Taxonomy" id="1123758"/>
    <lineage>
        <taxon>Bacteria</taxon>
        <taxon>Pseudomonadati</taxon>
        <taxon>Bacteroidota</taxon>
        <taxon>Flavobacteriia</taxon>
        <taxon>Flavobacteriales</taxon>
        <taxon>Flavobacteriaceae</taxon>
        <taxon>Pseudofulvibacter</taxon>
    </lineage>
</organism>
<dbReference type="Pfam" id="PF08906">
    <property type="entry name" value="T6SS_Tdi1_C"/>
    <property type="match status" value="1"/>
</dbReference>
<evidence type="ECO:0000313" key="3">
    <source>
        <dbReference type="Proteomes" id="UP001596997"/>
    </source>
</evidence>
<keyword evidence="3" id="KW-1185">Reference proteome</keyword>
<dbReference type="InterPro" id="IPR015002">
    <property type="entry name" value="T6SS_Tdi1_C"/>
</dbReference>
<comment type="caution">
    <text evidence="2">The sequence shown here is derived from an EMBL/GenBank/DDBJ whole genome shotgun (WGS) entry which is preliminary data.</text>
</comment>
<reference evidence="3" key="1">
    <citation type="journal article" date="2019" name="Int. J. Syst. Evol. Microbiol.">
        <title>The Global Catalogue of Microorganisms (GCM) 10K type strain sequencing project: providing services to taxonomists for standard genome sequencing and annotation.</title>
        <authorList>
            <consortium name="The Broad Institute Genomics Platform"/>
            <consortium name="The Broad Institute Genome Sequencing Center for Infectious Disease"/>
            <person name="Wu L."/>
            <person name="Ma J."/>
        </authorList>
    </citation>
    <scope>NUCLEOTIDE SEQUENCE [LARGE SCALE GENOMIC DNA]</scope>
    <source>
        <strain evidence="3">CCUG 62114</strain>
    </source>
</reference>
<evidence type="ECO:0000313" key="2">
    <source>
        <dbReference type="EMBL" id="MFD0964703.1"/>
    </source>
</evidence>
<sequence>MILETINKEWGWLGISAIEVIDENDFGNLIFRSDDGAYWRILPESPECIKIANNQNEFEKLRTDQDFQLDWQMETLVKAAKRKLGELEQGRKYCLKMPAILGGEYSEENLGTVSQIEQIGFSGDIARQIHDLPDGAKIELKIE</sequence>